<evidence type="ECO:0000256" key="1">
    <source>
        <dbReference type="ARBA" id="ARBA00000971"/>
    </source>
</evidence>
<reference evidence="8" key="1">
    <citation type="submission" date="2020-10" db="EMBL/GenBank/DDBJ databases">
        <authorList>
            <person name="Gilroy R."/>
        </authorList>
    </citation>
    <scope>NUCLEOTIDE SEQUENCE</scope>
    <source>
        <strain evidence="8">1383</strain>
    </source>
</reference>
<dbReference type="PRINTS" id="PR00153">
    <property type="entry name" value="CSAPPISMRASE"/>
</dbReference>
<dbReference type="Pfam" id="PF00254">
    <property type="entry name" value="FKBP_C"/>
    <property type="match status" value="1"/>
</dbReference>
<accession>A0A9D1HAH2</accession>
<dbReference type="InterPro" id="IPR029000">
    <property type="entry name" value="Cyclophilin-like_dom_sf"/>
</dbReference>
<evidence type="ECO:0000259" key="6">
    <source>
        <dbReference type="PROSITE" id="PS50059"/>
    </source>
</evidence>
<dbReference type="Gene3D" id="3.10.50.40">
    <property type="match status" value="1"/>
</dbReference>
<dbReference type="Proteomes" id="UP000824161">
    <property type="component" value="Unassembled WGS sequence"/>
</dbReference>
<evidence type="ECO:0000256" key="5">
    <source>
        <dbReference type="PROSITE-ProRule" id="PRU00277"/>
    </source>
</evidence>
<dbReference type="CDD" id="cd00317">
    <property type="entry name" value="cyclophilin"/>
    <property type="match status" value="1"/>
</dbReference>
<keyword evidence="3 5" id="KW-0697">Rotamase</keyword>
<dbReference type="InterPro" id="IPR046357">
    <property type="entry name" value="PPIase_dom_sf"/>
</dbReference>
<dbReference type="InterPro" id="IPR002130">
    <property type="entry name" value="Cyclophilin-type_PPIase_dom"/>
</dbReference>
<dbReference type="Gene3D" id="2.40.100.10">
    <property type="entry name" value="Cyclophilin-like"/>
    <property type="match status" value="1"/>
</dbReference>
<organism evidence="8 9">
    <name type="scientific">Candidatus Merdimorpha stercoravium</name>
    <dbReference type="NCBI Taxonomy" id="2840863"/>
    <lineage>
        <taxon>Bacteria</taxon>
        <taxon>Pseudomonadati</taxon>
        <taxon>Bacteroidota</taxon>
        <taxon>Flavobacteriia</taxon>
        <taxon>Flavobacteriales</taxon>
        <taxon>Candidatus Merdimorpha</taxon>
    </lineage>
</organism>
<evidence type="ECO:0000313" key="8">
    <source>
        <dbReference type="EMBL" id="HIT98249.1"/>
    </source>
</evidence>
<evidence type="ECO:0000259" key="7">
    <source>
        <dbReference type="PROSITE" id="PS50072"/>
    </source>
</evidence>
<dbReference type="PANTHER" id="PTHR45625">
    <property type="entry name" value="PEPTIDYL-PROLYL CIS-TRANS ISOMERASE-RELATED"/>
    <property type="match status" value="1"/>
</dbReference>
<dbReference type="SUPFAM" id="SSF50891">
    <property type="entry name" value="Cyclophilin-like"/>
    <property type="match status" value="1"/>
</dbReference>
<sequence>MNLKKIFVFSALALTLLSCDRYKDLPDGIYASIQPEKGKEILVRLYYKEVPMTTGNFVALAEGTMQGQIDPAYKGKRFYDSLTFHRVEPGFVIQSGDPTGTGAGDPGYFFPVEPVDTIKHAPGVIAMANANPTTNGSQFYITMGETPHLDGGRFTVFGRMVRPEEDMERVEAIRQGDRIKRVEIIRKGAEAQQWDAYKAFEENLPKVQAAYQARVQEALDAFFKDAQVTKSGLKIVTVEKGQGRPYRKGQTARVDYIGKFEDGTMFDSSSFQGEPLQFVVGSGRVIKGMDEAVSLLPAGSKAVVWIPSELAYGDRDMGRIKPNTNLVFELHVLEPEK</sequence>
<dbReference type="Pfam" id="PF00160">
    <property type="entry name" value="Pro_isomerase"/>
    <property type="match status" value="1"/>
</dbReference>
<comment type="catalytic activity">
    <reaction evidence="1 5">
        <text>[protein]-peptidylproline (omega=180) = [protein]-peptidylproline (omega=0)</text>
        <dbReference type="Rhea" id="RHEA:16237"/>
        <dbReference type="Rhea" id="RHEA-COMP:10747"/>
        <dbReference type="Rhea" id="RHEA-COMP:10748"/>
        <dbReference type="ChEBI" id="CHEBI:83833"/>
        <dbReference type="ChEBI" id="CHEBI:83834"/>
        <dbReference type="EC" id="5.2.1.8"/>
    </reaction>
</comment>
<dbReference type="PROSITE" id="PS50059">
    <property type="entry name" value="FKBP_PPIASE"/>
    <property type="match status" value="1"/>
</dbReference>
<dbReference type="EMBL" id="DVLY01000135">
    <property type="protein sequence ID" value="HIT98249.1"/>
    <property type="molecule type" value="Genomic_DNA"/>
</dbReference>
<evidence type="ECO:0000256" key="3">
    <source>
        <dbReference type="ARBA" id="ARBA00023110"/>
    </source>
</evidence>
<feature type="domain" description="PPIase FKBP-type" evidence="6">
    <location>
        <begin position="249"/>
        <end position="336"/>
    </location>
</feature>
<dbReference type="InterPro" id="IPR001179">
    <property type="entry name" value="PPIase_FKBP_dom"/>
</dbReference>
<dbReference type="EC" id="5.2.1.8" evidence="2 5"/>
<proteinExistence type="predicted"/>
<dbReference type="PANTHER" id="PTHR45625:SF4">
    <property type="entry name" value="PEPTIDYLPROLYL ISOMERASE DOMAIN AND WD REPEAT-CONTAINING PROTEIN 1"/>
    <property type="match status" value="1"/>
</dbReference>
<comment type="caution">
    <text evidence="8">The sequence shown here is derived from an EMBL/GenBank/DDBJ whole genome shotgun (WGS) entry which is preliminary data.</text>
</comment>
<evidence type="ECO:0000256" key="2">
    <source>
        <dbReference type="ARBA" id="ARBA00013194"/>
    </source>
</evidence>
<dbReference type="AlphaFoldDB" id="A0A9D1HAH2"/>
<gene>
    <name evidence="8" type="ORF">IAC44_05345</name>
</gene>
<dbReference type="InterPro" id="IPR044666">
    <property type="entry name" value="Cyclophilin_A-like"/>
</dbReference>
<evidence type="ECO:0000256" key="4">
    <source>
        <dbReference type="ARBA" id="ARBA00023235"/>
    </source>
</evidence>
<dbReference type="SUPFAM" id="SSF54534">
    <property type="entry name" value="FKBP-like"/>
    <property type="match status" value="1"/>
</dbReference>
<protein>
    <recommendedName>
        <fullName evidence="2 5">peptidylprolyl isomerase</fullName>
        <ecNumber evidence="2 5">5.2.1.8</ecNumber>
    </recommendedName>
</protein>
<name>A0A9D1HAH2_9FLAO</name>
<dbReference type="GO" id="GO:0003755">
    <property type="term" value="F:peptidyl-prolyl cis-trans isomerase activity"/>
    <property type="evidence" value="ECO:0007669"/>
    <property type="project" value="UniProtKB-KW"/>
</dbReference>
<evidence type="ECO:0000313" key="9">
    <source>
        <dbReference type="Proteomes" id="UP000824161"/>
    </source>
</evidence>
<feature type="domain" description="PPIase cyclophilin-type" evidence="7">
    <location>
        <begin position="40"/>
        <end position="175"/>
    </location>
</feature>
<dbReference type="PROSITE" id="PS51257">
    <property type="entry name" value="PROKAR_LIPOPROTEIN"/>
    <property type="match status" value="1"/>
</dbReference>
<dbReference type="PROSITE" id="PS50072">
    <property type="entry name" value="CSA_PPIASE_2"/>
    <property type="match status" value="1"/>
</dbReference>
<reference evidence="8" key="2">
    <citation type="journal article" date="2021" name="PeerJ">
        <title>Extensive microbial diversity within the chicken gut microbiome revealed by metagenomics and culture.</title>
        <authorList>
            <person name="Gilroy R."/>
            <person name="Ravi A."/>
            <person name="Getino M."/>
            <person name="Pursley I."/>
            <person name="Horton D.L."/>
            <person name="Alikhan N.F."/>
            <person name="Baker D."/>
            <person name="Gharbi K."/>
            <person name="Hall N."/>
            <person name="Watson M."/>
            <person name="Adriaenssens E.M."/>
            <person name="Foster-Nyarko E."/>
            <person name="Jarju S."/>
            <person name="Secka A."/>
            <person name="Antonio M."/>
            <person name="Oren A."/>
            <person name="Chaudhuri R.R."/>
            <person name="La Ragione R."/>
            <person name="Hildebrand F."/>
            <person name="Pallen M.J."/>
        </authorList>
    </citation>
    <scope>NUCLEOTIDE SEQUENCE</scope>
    <source>
        <strain evidence="8">1383</strain>
    </source>
</reference>
<keyword evidence="4 5" id="KW-0413">Isomerase</keyword>